<evidence type="ECO:0000256" key="8">
    <source>
        <dbReference type="ARBA" id="ARBA00023224"/>
    </source>
</evidence>
<proteinExistence type="inferred from homology"/>
<keyword evidence="5" id="KW-0488">Methylation</keyword>
<gene>
    <name evidence="15" type="ORF">B0I71DRAFT_133430</name>
    <name evidence="14" type="ORF">YALI1_A06396g</name>
</gene>
<feature type="coiled-coil region" evidence="11">
    <location>
        <begin position="89"/>
        <end position="123"/>
    </location>
</feature>
<evidence type="ECO:0000313" key="15">
    <source>
        <dbReference type="EMBL" id="RDW24972.1"/>
    </source>
</evidence>
<dbReference type="VEuPathDB" id="FungiDB:YALI1_A06396g"/>
<reference evidence="15 17" key="2">
    <citation type="submission" date="2018-07" db="EMBL/GenBank/DDBJ databases">
        <title>Draft Genome Assemblies for Five Robust Yarrowia lipolytica Strains Exhibiting High Lipid Production and Pentose Sugar Utilization and Sugar Alcohol Secretion from Undetoxified Lignocellulosic Biomass Hydrolysates.</title>
        <authorList>
            <consortium name="DOE Joint Genome Institute"/>
            <person name="Walker C."/>
            <person name="Ryu S."/>
            <person name="Na H."/>
            <person name="Zane M."/>
            <person name="LaButti K."/>
            <person name="Lipzen A."/>
            <person name="Haridas S."/>
            <person name="Barry K."/>
            <person name="Grigoriev I.V."/>
            <person name="Quarterman J."/>
            <person name="Slininger P."/>
            <person name="Dien B."/>
            <person name="Trinh C.T."/>
        </authorList>
    </citation>
    <scope>NUCLEOTIDE SEQUENCE [LARGE SCALE GENOMIC DNA]</scope>
    <source>
        <strain evidence="15 17">YB392</strain>
    </source>
</reference>
<evidence type="ECO:0000259" key="13">
    <source>
        <dbReference type="SMART" id="SM01224"/>
    </source>
</evidence>
<dbReference type="EMBL" id="KZ857341">
    <property type="protein sequence ID" value="RDW24972.1"/>
    <property type="molecule type" value="Genomic_DNA"/>
</dbReference>
<evidence type="ECO:0000256" key="5">
    <source>
        <dbReference type="ARBA" id="ARBA00022481"/>
    </source>
</evidence>
<dbReference type="InterPro" id="IPR041848">
    <property type="entry name" value="Ste18_fungal"/>
</dbReference>
<keyword evidence="9" id="KW-0449">Lipoprotein</keyword>
<dbReference type="InterPro" id="IPR015898">
    <property type="entry name" value="G-protein_gamma-like_dom"/>
</dbReference>
<name>A0A1D8N3V2_YARLL</name>
<reference evidence="14 16" key="1">
    <citation type="journal article" date="2016" name="PLoS ONE">
        <title>Sequence Assembly of Yarrowia lipolytica Strain W29/CLIB89 Shows Transposable Element Diversity.</title>
        <authorList>
            <person name="Magnan C."/>
            <person name="Yu J."/>
            <person name="Chang I."/>
            <person name="Jahn E."/>
            <person name="Kanomata Y."/>
            <person name="Wu J."/>
            <person name="Zeller M."/>
            <person name="Oakes M."/>
            <person name="Baldi P."/>
            <person name="Sandmeyer S."/>
        </authorList>
    </citation>
    <scope>NUCLEOTIDE SEQUENCE [LARGE SCALE GENOMIC DNA]</scope>
    <source>
        <strain evidence="14">CLIB89</strain>
        <strain evidence="16">CLIB89(W29)</strain>
    </source>
</reference>
<comment type="similarity">
    <text evidence="2">Belongs to the G protein gamma family.</text>
</comment>
<protein>
    <recommendedName>
        <fullName evidence="4">Guanine nucleotide-binding protein subunit gamma</fullName>
    </recommendedName>
</protein>
<evidence type="ECO:0000256" key="9">
    <source>
        <dbReference type="ARBA" id="ARBA00023288"/>
    </source>
</evidence>
<keyword evidence="7" id="KW-0564">Palmitate</keyword>
<dbReference type="AlphaFoldDB" id="A0A1D8N3V2"/>
<dbReference type="InterPro" id="IPR036284">
    <property type="entry name" value="GGL_sf"/>
</dbReference>
<dbReference type="SMART" id="SM01224">
    <property type="entry name" value="G_gamma"/>
    <property type="match status" value="1"/>
</dbReference>
<dbReference type="EMBL" id="CP017553">
    <property type="protein sequence ID" value="AOW00326.1"/>
    <property type="molecule type" value="Genomic_DNA"/>
</dbReference>
<evidence type="ECO:0000313" key="17">
    <source>
        <dbReference type="Proteomes" id="UP000256601"/>
    </source>
</evidence>
<dbReference type="PANTHER" id="PTHR28189:SF1">
    <property type="entry name" value="GUANINE NUCLEOTIDE-BINDING PROTEIN SUBUNIT GAMMA"/>
    <property type="match status" value="1"/>
</dbReference>
<dbReference type="Pfam" id="PF00631">
    <property type="entry name" value="G-gamma"/>
    <property type="match status" value="1"/>
</dbReference>
<keyword evidence="6" id="KW-0472">Membrane</keyword>
<evidence type="ECO:0000256" key="1">
    <source>
        <dbReference type="ARBA" id="ARBA00004170"/>
    </source>
</evidence>
<evidence type="ECO:0000256" key="3">
    <source>
        <dbReference type="ARBA" id="ARBA00011581"/>
    </source>
</evidence>
<evidence type="ECO:0000313" key="16">
    <source>
        <dbReference type="Proteomes" id="UP000182444"/>
    </source>
</evidence>
<dbReference type="PANTHER" id="PTHR28189">
    <property type="entry name" value="GUANINE NUCLEOTIDE-BINDING PROTEIN SUBUNIT GAMMA"/>
    <property type="match status" value="1"/>
</dbReference>
<evidence type="ECO:0000256" key="12">
    <source>
        <dbReference type="SAM" id="MobiDB-lite"/>
    </source>
</evidence>
<sequence length="166" mass="19203">MSVWSPESPVFSYSERQNHLLPRSHEDEPLSPTTEYAHELTHQAVQYGSQSPEVSKIEMTEDFTPNAGYIEVKPPARPRQNIAKDNQQMRLALLRVKRYETAVQRLQEEQDRERQTARQAGRDLIKYTTSVKDHAVPELWGYLPPEKNPYALYEEENKTTGCCVIS</sequence>
<feature type="domain" description="G protein gamma" evidence="13">
    <location>
        <begin position="92"/>
        <end position="166"/>
    </location>
</feature>
<dbReference type="GO" id="GO:0007186">
    <property type="term" value="P:G protein-coupled receptor signaling pathway"/>
    <property type="evidence" value="ECO:0007669"/>
    <property type="project" value="InterPro"/>
</dbReference>
<dbReference type="Proteomes" id="UP000256601">
    <property type="component" value="Unassembled WGS sequence"/>
</dbReference>
<evidence type="ECO:0000256" key="4">
    <source>
        <dbReference type="ARBA" id="ARBA00016111"/>
    </source>
</evidence>
<organism evidence="14 16">
    <name type="scientific">Yarrowia lipolytica</name>
    <name type="common">Candida lipolytica</name>
    <dbReference type="NCBI Taxonomy" id="4952"/>
    <lineage>
        <taxon>Eukaryota</taxon>
        <taxon>Fungi</taxon>
        <taxon>Dikarya</taxon>
        <taxon>Ascomycota</taxon>
        <taxon>Saccharomycotina</taxon>
        <taxon>Dipodascomycetes</taxon>
        <taxon>Dipodascales</taxon>
        <taxon>Dipodascales incertae sedis</taxon>
        <taxon>Yarrowia</taxon>
    </lineage>
</organism>
<evidence type="ECO:0000256" key="7">
    <source>
        <dbReference type="ARBA" id="ARBA00023139"/>
    </source>
</evidence>
<comment type="subunit">
    <text evidence="3">G proteins are composed of 3 units, alpha, beta and gamma.</text>
</comment>
<keyword evidence="8" id="KW-0807">Transducer</keyword>
<evidence type="ECO:0000313" key="14">
    <source>
        <dbReference type="EMBL" id="AOW00326.1"/>
    </source>
</evidence>
<evidence type="ECO:0000256" key="10">
    <source>
        <dbReference type="ARBA" id="ARBA00023289"/>
    </source>
</evidence>
<dbReference type="KEGG" id="yli:2905881"/>
<keyword evidence="11" id="KW-0175">Coiled coil</keyword>
<keyword evidence="10" id="KW-0636">Prenylation</keyword>
<dbReference type="GO" id="GO:0000750">
    <property type="term" value="P:pheromone-dependent signal transduction involved in conjugation with cellular fusion"/>
    <property type="evidence" value="ECO:0007669"/>
    <property type="project" value="InterPro"/>
</dbReference>
<dbReference type="Proteomes" id="UP000182444">
    <property type="component" value="Chromosome 1A"/>
</dbReference>
<dbReference type="Gene3D" id="4.10.260.10">
    <property type="entry name" value="Transducin (heterotrimeric G protein), gamma chain"/>
    <property type="match status" value="1"/>
</dbReference>
<evidence type="ECO:0000256" key="2">
    <source>
        <dbReference type="ARBA" id="ARBA00007431"/>
    </source>
</evidence>
<dbReference type="FunFam" id="4.10.260.10:FF:000003">
    <property type="entry name" value="G-protein complex gamma subunit Ste18/GpgA"/>
    <property type="match status" value="1"/>
</dbReference>
<dbReference type="GO" id="GO:0005834">
    <property type="term" value="C:heterotrimeric G-protein complex"/>
    <property type="evidence" value="ECO:0007669"/>
    <property type="project" value="TreeGrafter"/>
</dbReference>
<dbReference type="GO" id="GO:0031681">
    <property type="term" value="F:G-protein beta-subunit binding"/>
    <property type="evidence" value="ECO:0007669"/>
    <property type="project" value="InterPro"/>
</dbReference>
<feature type="region of interest" description="Disordered" evidence="12">
    <location>
        <begin position="1"/>
        <end position="31"/>
    </location>
</feature>
<evidence type="ECO:0000256" key="11">
    <source>
        <dbReference type="SAM" id="Coils"/>
    </source>
</evidence>
<dbReference type="VEuPathDB" id="FungiDB:YALI0_A06699g"/>
<evidence type="ECO:0000256" key="6">
    <source>
        <dbReference type="ARBA" id="ARBA00023136"/>
    </source>
</evidence>
<comment type="subcellular location">
    <subcellularLocation>
        <location evidence="1">Membrane</location>
        <topology evidence="1">Peripheral membrane protein</topology>
    </subcellularLocation>
</comment>
<accession>A0A1D8N3V2</accession>